<evidence type="ECO:0000256" key="2">
    <source>
        <dbReference type="SAM" id="Phobius"/>
    </source>
</evidence>
<protein>
    <recommendedName>
        <fullName evidence="3">Putative host cell surface-exposed lipoprotein Ltp-like HTH region domain-containing protein</fullName>
    </recommendedName>
</protein>
<feature type="compositionally biased region" description="Low complexity" evidence="1">
    <location>
        <begin position="57"/>
        <end position="70"/>
    </location>
</feature>
<gene>
    <name evidence="4" type="ORF">YH66_12120</name>
</gene>
<evidence type="ECO:0000313" key="4">
    <source>
        <dbReference type="EMBL" id="AKF28235.1"/>
    </source>
</evidence>
<feature type="transmembrane region" description="Helical" evidence="2">
    <location>
        <begin position="29"/>
        <end position="50"/>
    </location>
</feature>
<dbReference type="PATRIC" id="fig|92706.3.peg.2536"/>
<evidence type="ECO:0000256" key="1">
    <source>
        <dbReference type="SAM" id="MobiDB-lite"/>
    </source>
</evidence>
<dbReference type="RefSeq" id="WP_040072916.1">
    <property type="nucleotide sequence ID" value="NZ_CP011309.1"/>
</dbReference>
<feature type="domain" description="Putative host cell surface-exposed lipoprotein Ltp-like HTH region" evidence="3">
    <location>
        <begin position="86"/>
        <end position="131"/>
    </location>
</feature>
<proteinExistence type="predicted"/>
<dbReference type="Proteomes" id="UP000034037">
    <property type="component" value="Chromosome"/>
</dbReference>
<keyword evidence="5" id="KW-1185">Reference proteome</keyword>
<dbReference type="InterPro" id="IPR036388">
    <property type="entry name" value="WH-like_DNA-bd_sf"/>
</dbReference>
<dbReference type="Gene3D" id="1.10.10.10">
    <property type="entry name" value="Winged helix-like DNA-binding domain superfamily/Winged helix DNA-binding domain"/>
    <property type="match status" value="2"/>
</dbReference>
<feature type="compositionally biased region" description="Polar residues" evidence="1">
    <location>
        <begin position="1"/>
        <end position="17"/>
    </location>
</feature>
<sequence length="180" mass="19317">MTTPQNSAQQPMHQDPTQKPKKKGGCMKWGGIGVGAIILIAIGSSLAGGGDDNDTTAAPSSISAPAEAGADPGIVEEAAVDEVPTEYRSALKKAESYIRTMPMSKDGLYDQLTSEFDQFSPESAQYAVDTVEANWNELALKKAQSYQETMSMSPAAIYDQLVSQFEKFTPEQAQYALDNL</sequence>
<feature type="region of interest" description="Disordered" evidence="1">
    <location>
        <begin position="52"/>
        <end position="75"/>
    </location>
</feature>
<dbReference type="Pfam" id="PF07553">
    <property type="entry name" value="Lipoprotein_Ltp"/>
    <property type="match status" value="2"/>
</dbReference>
<dbReference type="InterPro" id="IPR011434">
    <property type="entry name" value="Ltp-like_HTH"/>
</dbReference>
<dbReference type="HOGENOM" id="CLU_071537_1_1_11"/>
<keyword evidence="2" id="KW-0812">Transmembrane</keyword>
<feature type="domain" description="Putative host cell surface-exposed lipoprotein Ltp-like HTH region" evidence="3">
    <location>
        <begin position="134"/>
        <end position="180"/>
    </location>
</feature>
<keyword evidence="2" id="KW-0472">Membrane</keyword>
<keyword evidence="2" id="KW-1133">Transmembrane helix</keyword>
<evidence type="ECO:0000259" key="3">
    <source>
        <dbReference type="Pfam" id="PF07553"/>
    </source>
</evidence>
<accession>A0A0F6Z6Q8</accession>
<name>A0A0F6Z6Q8_9CORY</name>
<dbReference type="AlphaFoldDB" id="A0A0F6Z6Q8"/>
<reference evidence="4 5" key="1">
    <citation type="submission" date="2015-04" db="EMBL/GenBank/DDBJ databases">
        <title>Complete Genome Sequence of Brevibacterium flavum ATCC 15168.</title>
        <authorList>
            <person name="Ahn J."/>
            <person name="Park G."/>
            <person name="Jeon W."/>
            <person name="Jang Y."/>
            <person name="Jang M."/>
            <person name="Lee H."/>
            <person name="Lee H."/>
        </authorList>
    </citation>
    <scope>NUCLEOTIDE SEQUENCE [LARGE SCALE GENOMIC DNA]</scope>
    <source>
        <strain evidence="4 5">ATCC 15168</strain>
    </source>
</reference>
<feature type="region of interest" description="Disordered" evidence="1">
    <location>
        <begin position="1"/>
        <end position="26"/>
    </location>
</feature>
<organism evidence="4 5">
    <name type="scientific">[Brevibacterium] flavum</name>
    <dbReference type="NCBI Taxonomy" id="92706"/>
    <lineage>
        <taxon>Bacteria</taxon>
        <taxon>Bacillati</taxon>
        <taxon>Actinomycetota</taxon>
        <taxon>Actinomycetes</taxon>
        <taxon>Mycobacteriales</taxon>
        <taxon>Corynebacteriaceae</taxon>
        <taxon>Corynebacterium</taxon>
    </lineage>
</organism>
<evidence type="ECO:0000313" key="5">
    <source>
        <dbReference type="Proteomes" id="UP000034037"/>
    </source>
</evidence>
<dbReference type="EMBL" id="CP011309">
    <property type="protein sequence ID" value="AKF28235.1"/>
    <property type="molecule type" value="Genomic_DNA"/>
</dbReference>